<feature type="compositionally biased region" description="Polar residues" evidence="1">
    <location>
        <begin position="91"/>
        <end position="100"/>
    </location>
</feature>
<name>A0A6C0BWN4_9ZZZZ</name>
<sequence length="153" mass="16793">MTGKCGTHSLALTPTMAKAPAKNTTGRAGVHKLNAMADKQAKLISSYAGGGQSGGGANDSGVIHTTDPVCPEGFYKMAASPNPGAAEALVNSSQMNQFKTTGGGRHVRSRHKRSRHKRSRHKRSRHKRSRHKRSRHKRSRHQRSRRHRSKSSR</sequence>
<feature type="compositionally biased region" description="Basic residues" evidence="1">
    <location>
        <begin position="105"/>
        <end position="153"/>
    </location>
</feature>
<reference evidence="2" key="1">
    <citation type="journal article" date="2020" name="Nature">
        <title>Giant virus diversity and host interactions through global metagenomics.</title>
        <authorList>
            <person name="Schulz F."/>
            <person name="Roux S."/>
            <person name="Paez-Espino D."/>
            <person name="Jungbluth S."/>
            <person name="Walsh D.A."/>
            <person name="Denef V.J."/>
            <person name="McMahon K.D."/>
            <person name="Konstantinidis K.T."/>
            <person name="Eloe-Fadrosh E.A."/>
            <person name="Kyrpides N.C."/>
            <person name="Woyke T."/>
        </authorList>
    </citation>
    <scope>NUCLEOTIDE SEQUENCE</scope>
    <source>
        <strain evidence="2">GVMAG-M-3300020166-5</strain>
    </source>
</reference>
<proteinExistence type="predicted"/>
<accession>A0A6C0BWN4</accession>
<protein>
    <submittedName>
        <fullName evidence="2">Uncharacterized protein</fullName>
    </submittedName>
</protein>
<evidence type="ECO:0000313" key="2">
    <source>
        <dbReference type="EMBL" id="QHS96737.1"/>
    </source>
</evidence>
<feature type="compositionally biased region" description="Gly residues" evidence="1">
    <location>
        <begin position="48"/>
        <end position="58"/>
    </location>
</feature>
<evidence type="ECO:0000256" key="1">
    <source>
        <dbReference type="SAM" id="MobiDB-lite"/>
    </source>
</evidence>
<feature type="region of interest" description="Disordered" evidence="1">
    <location>
        <begin position="91"/>
        <end position="153"/>
    </location>
</feature>
<feature type="region of interest" description="Disordered" evidence="1">
    <location>
        <begin position="48"/>
        <end position="71"/>
    </location>
</feature>
<dbReference type="AlphaFoldDB" id="A0A6C0BWN4"/>
<organism evidence="2">
    <name type="scientific">viral metagenome</name>
    <dbReference type="NCBI Taxonomy" id="1070528"/>
    <lineage>
        <taxon>unclassified sequences</taxon>
        <taxon>metagenomes</taxon>
        <taxon>organismal metagenomes</taxon>
    </lineage>
</organism>
<dbReference type="EMBL" id="MN739278">
    <property type="protein sequence ID" value="QHS96737.1"/>
    <property type="molecule type" value="Genomic_DNA"/>
</dbReference>